<name>A0A183DV31_9BILA</name>
<dbReference type="GO" id="GO:0006429">
    <property type="term" value="P:leucyl-tRNA aminoacylation"/>
    <property type="evidence" value="ECO:0007669"/>
    <property type="project" value="InterPro"/>
</dbReference>
<evidence type="ECO:0000313" key="12">
    <source>
        <dbReference type="WBParaSite" id="GPUH_0001258601-mRNA-1"/>
    </source>
</evidence>
<evidence type="ECO:0000256" key="7">
    <source>
        <dbReference type="ARBA" id="ARBA00023146"/>
    </source>
</evidence>
<keyword evidence="3" id="KW-0436">Ligase</keyword>
<dbReference type="EC" id="6.1.1.4" evidence="2"/>
<evidence type="ECO:0000256" key="8">
    <source>
        <dbReference type="ARBA" id="ARBA00030520"/>
    </source>
</evidence>
<reference evidence="12" key="1">
    <citation type="submission" date="2016-06" db="UniProtKB">
        <authorList>
            <consortium name="WormBaseParasite"/>
        </authorList>
    </citation>
    <scope>IDENTIFICATION</scope>
</reference>
<dbReference type="PANTHER" id="PTHR45794">
    <property type="entry name" value="LEUCYL-TRNA SYNTHETASE"/>
    <property type="match status" value="1"/>
</dbReference>
<comment type="similarity">
    <text evidence="1">Belongs to the class-I aminoacyl-tRNA synthetase family.</text>
</comment>
<keyword evidence="4" id="KW-0547">Nucleotide-binding</keyword>
<evidence type="ECO:0000256" key="3">
    <source>
        <dbReference type="ARBA" id="ARBA00022598"/>
    </source>
</evidence>
<dbReference type="WBParaSite" id="GPUH_0001258601-mRNA-1">
    <property type="protein sequence ID" value="GPUH_0001258601-mRNA-1"/>
    <property type="gene ID" value="GPUH_0001258601"/>
</dbReference>
<dbReference type="SUPFAM" id="SSF52374">
    <property type="entry name" value="Nucleotidylyl transferase"/>
    <property type="match status" value="1"/>
</dbReference>
<keyword evidence="7" id="KW-0030">Aminoacyl-tRNA synthetase</keyword>
<keyword evidence="11" id="KW-1185">Reference proteome</keyword>
<gene>
    <name evidence="10" type="ORF">GPUH_LOCUS12572</name>
</gene>
<dbReference type="InterPro" id="IPR014729">
    <property type="entry name" value="Rossmann-like_a/b/a_fold"/>
</dbReference>
<evidence type="ECO:0000259" key="9">
    <source>
        <dbReference type="Pfam" id="PF00133"/>
    </source>
</evidence>
<dbReference type="Proteomes" id="UP000271098">
    <property type="component" value="Unassembled WGS sequence"/>
</dbReference>
<proteinExistence type="inferred from homology"/>
<dbReference type="EMBL" id="UYRT01079421">
    <property type="protein sequence ID" value="VDN20682.1"/>
    <property type="molecule type" value="Genomic_DNA"/>
</dbReference>
<keyword evidence="5" id="KW-0067">ATP-binding</keyword>
<dbReference type="AlphaFoldDB" id="A0A183DV31"/>
<keyword evidence="6" id="KW-0648">Protein biosynthesis</keyword>
<dbReference type="PANTHER" id="PTHR45794:SF1">
    <property type="entry name" value="LEUCINE--TRNA LIGASE, CYTOPLASMIC"/>
    <property type="match status" value="1"/>
</dbReference>
<dbReference type="GO" id="GO:0004823">
    <property type="term" value="F:leucine-tRNA ligase activity"/>
    <property type="evidence" value="ECO:0007669"/>
    <property type="project" value="UniProtKB-EC"/>
</dbReference>
<evidence type="ECO:0000256" key="2">
    <source>
        <dbReference type="ARBA" id="ARBA00013164"/>
    </source>
</evidence>
<dbReference type="GO" id="GO:0005524">
    <property type="term" value="F:ATP binding"/>
    <property type="evidence" value="ECO:0007669"/>
    <property type="project" value="UniProtKB-KW"/>
</dbReference>
<reference evidence="10 11" key="2">
    <citation type="submission" date="2018-11" db="EMBL/GenBank/DDBJ databases">
        <authorList>
            <consortium name="Pathogen Informatics"/>
        </authorList>
    </citation>
    <scope>NUCLEOTIDE SEQUENCE [LARGE SCALE GENOMIC DNA]</scope>
</reference>
<dbReference type="Pfam" id="PF00133">
    <property type="entry name" value="tRNA-synt_1"/>
    <property type="match status" value="1"/>
</dbReference>
<evidence type="ECO:0000313" key="11">
    <source>
        <dbReference type="Proteomes" id="UP000271098"/>
    </source>
</evidence>
<evidence type="ECO:0000256" key="1">
    <source>
        <dbReference type="ARBA" id="ARBA00005594"/>
    </source>
</evidence>
<evidence type="ECO:0000313" key="10">
    <source>
        <dbReference type="EMBL" id="VDN20682.1"/>
    </source>
</evidence>
<evidence type="ECO:0000256" key="5">
    <source>
        <dbReference type="ARBA" id="ARBA00022840"/>
    </source>
</evidence>
<protein>
    <recommendedName>
        <fullName evidence="2">leucine--tRNA ligase</fullName>
        <ecNumber evidence="2">6.1.1.4</ecNumber>
    </recommendedName>
    <alternativeName>
        <fullName evidence="8">Leucyl-tRNA synthetase</fullName>
    </alternativeName>
</protein>
<feature type="domain" description="Aminoacyl-tRNA synthetase class Ia" evidence="9">
    <location>
        <begin position="19"/>
        <end position="62"/>
    </location>
</feature>
<dbReference type="Gene3D" id="3.40.50.620">
    <property type="entry name" value="HUPs"/>
    <property type="match status" value="1"/>
</dbReference>
<evidence type="ECO:0000256" key="6">
    <source>
        <dbReference type="ARBA" id="ARBA00022917"/>
    </source>
</evidence>
<dbReference type="InterPro" id="IPR004493">
    <property type="entry name" value="Leu-tRNA-synth_Ia_arc/euk"/>
</dbReference>
<dbReference type="OrthoDB" id="10249672at2759"/>
<organism evidence="12">
    <name type="scientific">Gongylonema pulchrum</name>
    <dbReference type="NCBI Taxonomy" id="637853"/>
    <lineage>
        <taxon>Eukaryota</taxon>
        <taxon>Metazoa</taxon>
        <taxon>Ecdysozoa</taxon>
        <taxon>Nematoda</taxon>
        <taxon>Chromadorea</taxon>
        <taxon>Rhabditida</taxon>
        <taxon>Spirurina</taxon>
        <taxon>Spiruromorpha</taxon>
        <taxon>Spiruroidea</taxon>
        <taxon>Gongylonematidae</taxon>
        <taxon>Gongylonema</taxon>
    </lineage>
</organism>
<accession>A0A183DV31</accession>
<dbReference type="InterPro" id="IPR002300">
    <property type="entry name" value="aa-tRNA-synth_Ia"/>
</dbReference>
<evidence type="ECO:0000256" key="4">
    <source>
        <dbReference type="ARBA" id="ARBA00022741"/>
    </source>
</evidence>
<sequence length="70" mass="8121">MAVKERRKVAELLEIEAEMQKRWSDARVFEVDASSDRNEPKYTANLPYPYMNGRLHLGHAFTISKCEVGH</sequence>